<evidence type="ECO:0000256" key="3">
    <source>
        <dbReference type="ARBA" id="ARBA00023163"/>
    </source>
</evidence>
<feature type="DNA-binding region" description="H-T-H motif" evidence="4">
    <location>
        <begin position="37"/>
        <end position="56"/>
    </location>
</feature>
<keyword evidence="1" id="KW-0805">Transcription regulation</keyword>
<feature type="transmembrane region" description="Helical" evidence="5">
    <location>
        <begin position="151"/>
        <end position="170"/>
    </location>
</feature>
<dbReference type="PROSITE" id="PS50977">
    <property type="entry name" value="HTH_TETR_2"/>
    <property type="match status" value="1"/>
</dbReference>
<keyword evidence="5" id="KW-0812">Transmembrane</keyword>
<dbReference type="GO" id="GO:0000976">
    <property type="term" value="F:transcription cis-regulatory region binding"/>
    <property type="evidence" value="ECO:0007669"/>
    <property type="project" value="TreeGrafter"/>
</dbReference>
<dbReference type="PANTHER" id="PTHR30055:SF234">
    <property type="entry name" value="HTH-TYPE TRANSCRIPTIONAL REGULATOR BETI"/>
    <property type="match status" value="1"/>
</dbReference>
<keyword evidence="5" id="KW-1133">Transmembrane helix</keyword>
<keyword evidence="5" id="KW-0472">Membrane</keyword>
<dbReference type="PRINTS" id="PR00455">
    <property type="entry name" value="HTHTETR"/>
</dbReference>
<keyword evidence="2 4" id="KW-0238">DNA-binding</keyword>
<evidence type="ECO:0000256" key="2">
    <source>
        <dbReference type="ARBA" id="ARBA00023125"/>
    </source>
</evidence>
<dbReference type="InterPro" id="IPR050109">
    <property type="entry name" value="HTH-type_TetR-like_transc_reg"/>
</dbReference>
<dbReference type="GO" id="GO:0003700">
    <property type="term" value="F:DNA-binding transcription factor activity"/>
    <property type="evidence" value="ECO:0007669"/>
    <property type="project" value="TreeGrafter"/>
</dbReference>
<keyword evidence="8" id="KW-1185">Reference proteome</keyword>
<dbReference type="EMBL" id="JAHESC010000038">
    <property type="protein sequence ID" value="MBT1689269.1"/>
    <property type="molecule type" value="Genomic_DNA"/>
</dbReference>
<evidence type="ECO:0000256" key="4">
    <source>
        <dbReference type="PROSITE-ProRule" id="PRU00335"/>
    </source>
</evidence>
<gene>
    <name evidence="7" type="ORF">KK078_22070</name>
</gene>
<proteinExistence type="predicted"/>
<dbReference type="InterPro" id="IPR009057">
    <property type="entry name" value="Homeodomain-like_sf"/>
</dbReference>
<evidence type="ECO:0000259" key="6">
    <source>
        <dbReference type="PROSITE" id="PS50977"/>
    </source>
</evidence>
<name>A0AAP2GFC0_9BACT</name>
<dbReference type="InterPro" id="IPR001647">
    <property type="entry name" value="HTH_TetR"/>
</dbReference>
<feature type="domain" description="HTH tetR-type" evidence="6">
    <location>
        <begin position="14"/>
        <end position="74"/>
    </location>
</feature>
<dbReference type="Pfam" id="PF00440">
    <property type="entry name" value="TetR_N"/>
    <property type="match status" value="1"/>
</dbReference>
<reference evidence="7 8" key="1">
    <citation type="submission" date="2021-05" db="EMBL/GenBank/DDBJ databases">
        <title>A Polyphasic approach of four new species of the genus Ohtaekwangia: Ohtaekwangia histidinii sp. nov., Ohtaekwangia cretensis sp. nov., Ohtaekwangia indiensis sp. nov., Ohtaekwangia reichenbachii sp. nov. from diverse environment.</title>
        <authorList>
            <person name="Octaviana S."/>
        </authorList>
    </citation>
    <scope>NUCLEOTIDE SEQUENCE [LARGE SCALE GENOMIC DNA]</scope>
    <source>
        <strain evidence="7 8">PWU37</strain>
    </source>
</reference>
<keyword evidence="3" id="KW-0804">Transcription</keyword>
<dbReference type="SUPFAM" id="SSF46689">
    <property type="entry name" value="Homeodomain-like"/>
    <property type="match status" value="1"/>
</dbReference>
<dbReference type="PANTHER" id="PTHR30055">
    <property type="entry name" value="HTH-TYPE TRANSCRIPTIONAL REGULATOR RUTR"/>
    <property type="match status" value="1"/>
</dbReference>
<evidence type="ECO:0000313" key="8">
    <source>
        <dbReference type="Proteomes" id="UP001319180"/>
    </source>
</evidence>
<dbReference type="SUPFAM" id="SSF48498">
    <property type="entry name" value="Tetracyclin repressor-like, C-terminal domain"/>
    <property type="match status" value="1"/>
</dbReference>
<evidence type="ECO:0000256" key="1">
    <source>
        <dbReference type="ARBA" id="ARBA00023015"/>
    </source>
</evidence>
<evidence type="ECO:0000256" key="5">
    <source>
        <dbReference type="SAM" id="Phobius"/>
    </source>
</evidence>
<dbReference type="Proteomes" id="UP001319180">
    <property type="component" value="Unassembled WGS sequence"/>
</dbReference>
<protein>
    <submittedName>
        <fullName evidence="7">TetR/AcrR family transcriptional regulator</fullName>
    </submittedName>
</protein>
<comment type="caution">
    <text evidence="7">The sequence shown here is derived from an EMBL/GenBank/DDBJ whole genome shotgun (WGS) entry which is preliminary data.</text>
</comment>
<accession>A0AAP2GFC0</accession>
<dbReference type="Gene3D" id="1.10.357.10">
    <property type="entry name" value="Tetracycline Repressor, domain 2"/>
    <property type="match status" value="1"/>
</dbReference>
<dbReference type="InterPro" id="IPR036271">
    <property type="entry name" value="Tet_transcr_reg_TetR-rel_C_sf"/>
</dbReference>
<sequence length="207" mass="24047">MGKKKSEKQESKDVSTEERIKEAARQVFTKKGYAATRTRDIAEAAGLNLALLNYYFRSKEKLFEIVMMEKVQALFGVIAPVLNDEESSLEEKIERLVHNYLDMLMKNPDLPLFVLSEIRYQPEDLARRLQVGKLLRESVLVKQLRERKKNIHPLHFIMNLLGMTLFPFVGRPMFQHGAGLGQKEFEALMEERKKLIPKWIDAMLGVR</sequence>
<organism evidence="7 8">
    <name type="scientific">Dawidia soli</name>
    <dbReference type="NCBI Taxonomy" id="2782352"/>
    <lineage>
        <taxon>Bacteria</taxon>
        <taxon>Pseudomonadati</taxon>
        <taxon>Bacteroidota</taxon>
        <taxon>Cytophagia</taxon>
        <taxon>Cytophagales</taxon>
        <taxon>Chryseotaleaceae</taxon>
        <taxon>Dawidia</taxon>
    </lineage>
</organism>
<dbReference type="AlphaFoldDB" id="A0AAP2GFC0"/>
<dbReference type="RefSeq" id="WP_254092495.1">
    <property type="nucleotide sequence ID" value="NZ_JAHESC010000038.1"/>
</dbReference>
<evidence type="ECO:0000313" key="7">
    <source>
        <dbReference type="EMBL" id="MBT1689269.1"/>
    </source>
</evidence>